<keyword evidence="5" id="KW-0770">Synapse</keyword>
<comment type="caution">
    <text evidence="16">The sequence shown here is derived from an EMBL/GenBank/DDBJ whole genome shotgun (WGS) entry which is preliminary data.</text>
</comment>
<dbReference type="Pfam" id="PF13908">
    <property type="entry name" value="Shisa_N"/>
    <property type="match status" value="1"/>
</dbReference>
<dbReference type="GO" id="GO:0014069">
    <property type="term" value="C:postsynaptic density"/>
    <property type="evidence" value="ECO:0007669"/>
    <property type="project" value="TreeGrafter"/>
</dbReference>
<organism evidence="16 17">
    <name type="scientific">Polypterus senegalus</name>
    <name type="common">Senegal bichir</name>
    <dbReference type="NCBI Taxonomy" id="55291"/>
    <lineage>
        <taxon>Eukaryota</taxon>
        <taxon>Metazoa</taxon>
        <taxon>Chordata</taxon>
        <taxon>Craniata</taxon>
        <taxon>Vertebrata</taxon>
        <taxon>Euteleostomi</taxon>
        <taxon>Actinopterygii</taxon>
        <taxon>Polypteriformes</taxon>
        <taxon>Polypteridae</taxon>
        <taxon>Polypterus</taxon>
    </lineage>
</organism>
<evidence type="ECO:0000256" key="14">
    <source>
        <dbReference type="SAM" id="SignalP"/>
    </source>
</evidence>
<feature type="non-terminal residue" evidence="16">
    <location>
        <position position="1"/>
    </location>
</feature>
<keyword evidence="6 13" id="KW-0472">Membrane</keyword>
<evidence type="ECO:0000256" key="13">
    <source>
        <dbReference type="SAM" id="Phobius"/>
    </source>
</evidence>
<evidence type="ECO:0000313" key="17">
    <source>
        <dbReference type="Proteomes" id="UP000886611"/>
    </source>
</evidence>
<comment type="subcellular location">
    <subcellularLocation>
        <location evidence="10">Cell projection</location>
        <location evidence="10">Dendritic spine membrane</location>
        <topology evidence="10">Single-pass type I membrane protein</topology>
    </subcellularLocation>
</comment>
<dbReference type="PANTHER" id="PTHR31774:SF1">
    <property type="entry name" value="PROTEIN SHISA-9"/>
    <property type="match status" value="1"/>
</dbReference>
<dbReference type="GO" id="GO:0032591">
    <property type="term" value="C:dendritic spine membrane"/>
    <property type="evidence" value="ECO:0007669"/>
    <property type="project" value="UniProtKB-SubCell"/>
</dbReference>
<keyword evidence="3 14" id="KW-0732">Signal</keyword>
<dbReference type="GO" id="GO:0048172">
    <property type="term" value="P:regulation of short-term neuronal synaptic plasticity"/>
    <property type="evidence" value="ECO:0007669"/>
    <property type="project" value="TreeGrafter"/>
</dbReference>
<dbReference type="InterPro" id="IPR053891">
    <property type="entry name" value="Shisa_N"/>
</dbReference>
<feature type="non-terminal residue" evidence="16">
    <location>
        <position position="292"/>
    </location>
</feature>
<evidence type="ECO:0000256" key="11">
    <source>
        <dbReference type="ARBA" id="ARBA00037492"/>
    </source>
</evidence>
<dbReference type="InterPro" id="IPR026910">
    <property type="entry name" value="Shisa"/>
</dbReference>
<evidence type="ECO:0000256" key="2">
    <source>
        <dbReference type="ARBA" id="ARBA00022692"/>
    </source>
</evidence>
<evidence type="ECO:0000256" key="1">
    <source>
        <dbReference type="ARBA" id="ARBA00022475"/>
    </source>
</evidence>
<feature type="signal peptide" evidence="14">
    <location>
        <begin position="1"/>
        <end position="19"/>
    </location>
</feature>
<feature type="domain" description="Shisa N-terminal" evidence="15">
    <location>
        <begin position="102"/>
        <end position="152"/>
    </location>
</feature>
<dbReference type="AlphaFoldDB" id="A0A8X7WUV4"/>
<keyword evidence="8" id="KW-0628">Postsynaptic cell membrane</keyword>
<proteinExistence type="inferred from homology"/>
<keyword evidence="2 13" id="KW-0812">Transmembrane</keyword>
<comment type="function">
    <text evidence="11">Regulator of short-term neuronal synaptic plasticity in the dentate gyrus. Associates with AMPA receptors (ionotropic glutamate receptors) in synaptic spines and promotes AMPA receptor desensitization at excitatory synapses.</text>
</comment>
<accession>A0A8X7WUV4</accession>
<evidence type="ECO:0000256" key="9">
    <source>
        <dbReference type="ARBA" id="ARBA00023273"/>
    </source>
</evidence>
<dbReference type="EMBL" id="JAATIS010009265">
    <property type="protein sequence ID" value="KAG2456040.1"/>
    <property type="molecule type" value="Genomic_DNA"/>
</dbReference>
<gene>
    <name evidence="16" type="primary">Shisa9_1</name>
    <name evidence="16" type="ORF">GTO96_0007993</name>
</gene>
<feature type="transmembrane region" description="Helical" evidence="13">
    <location>
        <begin position="182"/>
        <end position="205"/>
    </location>
</feature>
<evidence type="ECO:0000256" key="12">
    <source>
        <dbReference type="ARBA" id="ARBA00038448"/>
    </source>
</evidence>
<keyword evidence="4 13" id="KW-1133">Transmembrane helix</keyword>
<dbReference type="GO" id="GO:0045211">
    <property type="term" value="C:postsynaptic membrane"/>
    <property type="evidence" value="ECO:0007669"/>
    <property type="project" value="TreeGrafter"/>
</dbReference>
<dbReference type="Proteomes" id="UP000886611">
    <property type="component" value="Unassembled WGS sequence"/>
</dbReference>
<evidence type="ECO:0000256" key="8">
    <source>
        <dbReference type="ARBA" id="ARBA00023257"/>
    </source>
</evidence>
<keyword evidence="9" id="KW-0966">Cell projection</keyword>
<evidence type="ECO:0000256" key="3">
    <source>
        <dbReference type="ARBA" id="ARBA00022729"/>
    </source>
</evidence>
<dbReference type="PANTHER" id="PTHR31774">
    <property type="entry name" value="PROTEIN SHISA-9-RELATED"/>
    <property type="match status" value="1"/>
</dbReference>
<name>A0A8X7WUV4_POLSE</name>
<keyword evidence="1" id="KW-1003">Cell membrane</keyword>
<sequence>MAVYYLLWTCCVALRGGDSAPLPSDTVRRFARSFPRQEFRVLECEMTRLGLLLCYFSVELLSFVCRAHGKSGQHLGSIVVVSGSNGSKDGEHLASDPPPTAEKCRGYFDVMGQWDPPFNCSTGAYLFCCGTCGFRYCCQFRSTRLDQDICKNYDTPVWLMTGRPPSKRNDLLHDHTRDKTNLIVYIVCGVVAVMVLVGIFTKLGLEKAHRPHRENMSRFLADWRLGRRWSEDIRLSAAPLKQTAVIGVSASNRPEKHLWLLQKIRPSVLQQSRSQRRNVVQVELDTKQKPAP</sequence>
<evidence type="ECO:0000256" key="5">
    <source>
        <dbReference type="ARBA" id="ARBA00023018"/>
    </source>
</evidence>
<dbReference type="GO" id="GO:0032281">
    <property type="term" value="C:AMPA glutamate receptor complex"/>
    <property type="evidence" value="ECO:0007669"/>
    <property type="project" value="TreeGrafter"/>
</dbReference>
<reference evidence="16 17" key="1">
    <citation type="journal article" date="2021" name="Cell">
        <title>Tracing the genetic footprints of vertebrate landing in non-teleost ray-finned fishes.</title>
        <authorList>
            <person name="Bi X."/>
            <person name="Wang K."/>
            <person name="Yang L."/>
            <person name="Pan H."/>
            <person name="Jiang H."/>
            <person name="Wei Q."/>
            <person name="Fang M."/>
            <person name="Yu H."/>
            <person name="Zhu C."/>
            <person name="Cai Y."/>
            <person name="He Y."/>
            <person name="Gan X."/>
            <person name="Zeng H."/>
            <person name="Yu D."/>
            <person name="Zhu Y."/>
            <person name="Jiang H."/>
            <person name="Qiu Q."/>
            <person name="Yang H."/>
            <person name="Zhang Y.E."/>
            <person name="Wang W."/>
            <person name="Zhu M."/>
            <person name="He S."/>
            <person name="Zhang G."/>
        </authorList>
    </citation>
    <scope>NUCLEOTIDE SEQUENCE [LARGE SCALE GENOMIC DNA]</scope>
    <source>
        <strain evidence="16">Bchr_013</strain>
    </source>
</reference>
<keyword evidence="17" id="KW-1185">Reference proteome</keyword>
<evidence type="ECO:0000259" key="15">
    <source>
        <dbReference type="Pfam" id="PF13908"/>
    </source>
</evidence>
<evidence type="ECO:0000256" key="10">
    <source>
        <dbReference type="ARBA" id="ARBA00029429"/>
    </source>
</evidence>
<feature type="chain" id="PRO_5036477671" evidence="14">
    <location>
        <begin position="20"/>
        <end position="292"/>
    </location>
</feature>
<keyword evidence="7" id="KW-0325">Glycoprotein</keyword>
<comment type="similarity">
    <text evidence="12">Belongs to the shisa family. SHISA9 subfamily.</text>
</comment>
<evidence type="ECO:0000256" key="4">
    <source>
        <dbReference type="ARBA" id="ARBA00022989"/>
    </source>
</evidence>
<evidence type="ECO:0000256" key="7">
    <source>
        <dbReference type="ARBA" id="ARBA00023180"/>
    </source>
</evidence>
<evidence type="ECO:0000256" key="6">
    <source>
        <dbReference type="ARBA" id="ARBA00023136"/>
    </source>
</evidence>
<protein>
    <submittedName>
        <fullName evidence="16">SHSA9 protein</fullName>
    </submittedName>
</protein>
<evidence type="ECO:0000313" key="16">
    <source>
        <dbReference type="EMBL" id="KAG2456040.1"/>
    </source>
</evidence>